<dbReference type="RefSeq" id="WP_089862574.1">
    <property type="nucleotide sequence ID" value="NZ_FOTI01000052.1"/>
</dbReference>
<dbReference type="EMBL" id="FOTI01000052">
    <property type="protein sequence ID" value="SFM01347.1"/>
    <property type="molecule type" value="Genomic_DNA"/>
</dbReference>
<feature type="coiled-coil region" evidence="1">
    <location>
        <begin position="30"/>
        <end position="108"/>
    </location>
</feature>
<evidence type="ECO:0000313" key="3">
    <source>
        <dbReference type="Proteomes" id="UP000199006"/>
    </source>
</evidence>
<name>A0A1I4MEG6_9FIRM</name>
<dbReference type="OrthoDB" id="2112806at2"/>
<protein>
    <recommendedName>
        <fullName evidence="4">FlgN protein</fullName>
    </recommendedName>
</protein>
<reference evidence="2 3" key="1">
    <citation type="submission" date="2016-10" db="EMBL/GenBank/DDBJ databases">
        <authorList>
            <person name="de Groot N.N."/>
        </authorList>
    </citation>
    <scope>NUCLEOTIDE SEQUENCE [LARGE SCALE GENOMIC DNA]</scope>
    <source>
        <strain evidence="2 3">ATCC 51327</strain>
    </source>
</reference>
<evidence type="ECO:0000256" key="1">
    <source>
        <dbReference type="SAM" id="Coils"/>
    </source>
</evidence>
<sequence length="130" mass="15497">MIELFDLYQDLKLCVEKEADLIAEDNYEDLAEIIEQKNILINKIDQIELKDFFRRLAFEVSSQTELQDKKTELQNLVSKINELQNKNMANLENKKEEQKEILIALYNREKSIKGYLNPEKYEAKFFDEKS</sequence>
<proteinExistence type="predicted"/>
<evidence type="ECO:0008006" key="4">
    <source>
        <dbReference type="Google" id="ProtNLM"/>
    </source>
</evidence>
<organism evidence="2 3">
    <name type="scientific">Halanaerobium salsuginis</name>
    <dbReference type="NCBI Taxonomy" id="29563"/>
    <lineage>
        <taxon>Bacteria</taxon>
        <taxon>Bacillati</taxon>
        <taxon>Bacillota</taxon>
        <taxon>Clostridia</taxon>
        <taxon>Halanaerobiales</taxon>
        <taxon>Halanaerobiaceae</taxon>
        <taxon>Halanaerobium</taxon>
    </lineage>
</organism>
<dbReference type="AlphaFoldDB" id="A0A1I4MEG6"/>
<keyword evidence="3" id="KW-1185">Reference proteome</keyword>
<evidence type="ECO:0000313" key="2">
    <source>
        <dbReference type="EMBL" id="SFM01347.1"/>
    </source>
</evidence>
<gene>
    <name evidence="2" type="ORF">SAMN02983006_02576</name>
</gene>
<dbReference type="STRING" id="29563.SAMN02983006_02576"/>
<accession>A0A1I4MEG6</accession>
<dbReference type="Proteomes" id="UP000199006">
    <property type="component" value="Unassembled WGS sequence"/>
</dbReference>
<keyword evidence="1" id="KW-0175">Coiled coil</keyword>